<evidence type="ECO:0000256" key="16">
    <source>
        <dbReference type="ARBA" id="ARBA00023209"/>
    </source>
</evidence>
<evidence type="ECO:0000256" key="11">
    <source>
        <dbReference type="ARBA" id="ARBA00022692"/>
    </source>
</evidence>
<keyword evidence="21" id="KW-1185">Reference proteome</keyword>
<keyword evidence="8" id="KW-1003">Cell membrane</keyword>
<feature type="transmembrane region" description="Helical" evidence="19">
    <location>
        <begin position="255"/>
        <end position="274"/>
    </location>
</feature>
<accession>A0A562THL0</accession>
<proteinExistence type="inferred from homology"/>
<evidence type="ECO:0000256" key="7">
    <source>
        <dbReference type="ARBA" id="ARBA00019373"/>
    </source>
</evidence>
<evidence type="ECO:0000256" key="5">
    <source>
        <dbReference type="ARBA" id="ARBA00010185"/>
    </source>
</evidence>
<keyword evidence="15 19" id="KW-0472">Membrane</keyword>
<dbReference type="AlphaFoldDB" id="A0A562THL0"/>
<keyword evidence="9" id="KW-0444">Lipid biosynthesis</keyword>
<evidence type="ECO:0000256" key="14">
    <source>
        <dbReference type="ARBA" id="ARBA00023098"/>
    </source>
</evidence>
<dbReference type="EC" id="2.7.7.41" evidence="6 18"/>
<keyword evidence="11 18" id="KW-0812">Transmembrane</keyword>
<evidence type="ECO:0000256" key="15">
    <source>
        <dbReference type="ARBA" id="ARBA00023136"/>
    </source>
</evidence>
<evidence type="ECO:0000256" key="2">
    <source>
        <dbReference type="ARBA" id="ARBA00004651"/>
    </source>
</evidence>
<keyword evidence="13 19" id="KW-1133">Transmembrane helix</keyword>
<evidence type="ECO:0000256" key="4">
    <source>
        <dbReference type="ARBA" id="ARBA00005189"/>
    </source>
</evidence>
<feature type="transmembrane region" description="Helical" evidence="19">
    <location>
        <begin position="74"/>
        <end position="107"/>
    </location>
</feature>
<evidence type="ECO:0000313" key="20">
    <source>
        <dbReference type="EMBL" id="TWI92843.1"/>
    </source>
</evidence>
<dbReference type="EMBL" id="VLLF01000001">
    <property type="protein sequence ID" value="TWI92843.1"/>
    <property type="molecule type" value="Genomic_DNA"/>
</dbReference>
<evidence type="ECO:0000256" key="17">
    <source>
        <dbReference type="ARBA" id="ARBA00023264"/>
    </source>
</evidence>
<evidence type="ECO:0000256" key="1">
    <source>
        <dbReference type="ARBA" id="ARBA00001698"/>
    </source>
</evidence>
<evidence type="ECO:0000256" key="6">
    <source>
        <dbReference type="ARBA" id="ARBA00012487"/>
    </source>
</evidence>
<dbReference type="UniPathway" id="UPA00557">
    <property type="reaction ID" value="UER00614"/>
</dbReference>
<dbReference type="GO" id="GO:0004605">
    <property type="term" value="F:phosphatidate cytidylyltransferase activity"/>
    <property type="evidence" value="ECO:0007669"/>
    <property type="project" value="UniProtKB-EC"/>
</dbReference>
<evidence type="ECO:0000256" key="3">
    <source>
        <dbReference type="ARBA" id="ARBA00005119"/>
    </source>
</evidence>
<gene>
    <name evidence="20" type="ORF">JM93_00395</name>
</gene>
<feature type="transmembrane region" description="Helical" evidence="19">
    <location>
        <begin position="181"/>
        <end position="199"/>
    </location>
</feature>
<evidence type="ECO:0000256" key="10">
    <source>
        <dbReference type="ARBA" id="ARBA00022679"/>
    </source>
</evidence>
<comment type="similarity">
    <text evidence="5 18">Belongs to the CDS family.</text>
</comment>
<keyword evidence="16" id="KW-0594">Phospholipid biosynthesis</keyword>
<keyword evidence="17" id="KW-1208">Phospholipid metabolism</keyword>
<dbReference type="PROSITE" id="PS01315">
    <property type="entry name" value="CDS"/>
    <property type="match status" value="1"/>
</dbReference>
<dbReference type="Pfam" id="PF01148">
    <property type="entry name" value="CTP_transf_1"/>
    <property type="match status" value="1"/>
</dbReference>
<evidence type="ECO:0000256" key="9">
    <source>
        <dbReference type="ARBA" id="ARBA00022516"/>
    </source>
</evidence>
<keyword evidence="12 18" id="KW-0548">Nucleotidyltransferase</keyword>
<reference evidence="20 21" key="1">
    <citation type="submission" date="2019-07" db="EMBL/GenBank/DDBJ databases">
        <title>Genomic Encyclopedia of Archaeal and Bacterial Type Strains, Phase II (KMG-II): from individual species to whole genera.</title>
        <authorList>
            <person name="Goeker M."/>
        </authorList>
    </citation>
    <scope>NUCLEOTIDE SEQUENCE [LARGE SCALE GENOMIC DNA]</scope>
    <source>
        <strain evidence="20 21">ATCC BAA-252</strain>
    </source>
</reference>
<evidence type="ECO:0000256" key="19">
    <source>
        <dbReference type="SAM" id="Phobius"/>
    </source>
</evidence>
<dbReference type="Proteomes" id="UP000320593">
    <property type="component" value="Unassembled WGS sequence"/>
</dbReference>
<evidence type="ECO:0000256" key="13">
    <source>
        <dbReference type="ARBA" id="ARBA00022989"/>
    </source>
</evidence>
<comment type="catalytic activity">
    <reaction evidence="1 18">
        <text>a 1,2-diacyl-sn-glycero-3-phosphate + CTP + H(+) = a CDP-1,2-diacyl-sn-glycerol + diphosphate</text>
        <dbReference type="Rhea" id="RHEA:16229"/>
        <dbReference type="ChEBI" id="CHEBI:15378"/>
        <dbReference type="ChEBI" id="CHEBI:33019"/>
        <dbReference type="ChEBI" id="CHEBI:37563"/>
        <dbReference type="ChEBI" id="CHEBI:58332"/>
        <dbReference type="ChEBI" id="CHEBI:58608"/>
        <dbReference type="EC" id="2.7.7.41"/>
    </reaction>
</comment>
<keyword evidence="14" id="KW-0443">Lipid metabolism</keyword>
<comment type="pathway">
    <text evidence="4">Lipid metabolism.</text>
</comment>
<evidence type="ECO:0000256" key="12">
    <source>
        <dbReference type="ARBA" id="ARBA00022695"/>
    </source>
</evidence>
<organism evidence="20 21">
    <name type="scientific">Roseibium hamelinense</name>
    <dbReference type="NCBI Taxonomy" id="150831"/>
    <lineage>
        <taxon>Bacteria</taxon>
        <taxon>Pseudomonadati</taxon>
        <taxon>Pseudomonadota</taxon>
        <taxon>Alphaproteobacteria</taxon>
        <taxon>Hyphomicrobiales</taxon>
        <taxon>Stappiaceae</taxon>
        <taxon>Roseibium</taxon>
    </lineage>
</organism>
<feature type="transmembrane region" description="Helical" evidence="19">
    <location>
        <begin position="205"/>
        <end position="222"/>
    </location>
</feature>
<comment type="caution">
    <text evidence="20">The sequence shown here is derived from an EMBL/GenBank/DDBJ whole genome shotgun (WGS) entry which is preliminary data.</text>
</comment>
<dbReference type="GO" id="GO:0016024">
    <property type="term" value="P:CDP-diacylglycerol biosynthetic process"/>
    <property type="evidence" value="ECO:0007669"/>
    <property type="project" value="UniProtKB-UniPathway"/>
</dbReference>
<feature type="transmembrane region" description="Helical" evidence="19">
    <location>
        <begin position="21"/>
        <end position="54"/>
    </location>
</feature>
<comment type="pathway">
    <text evidence="3 18">Phospholipid metabolism; CDP-diacylglycerol biosynthesis; CDP-diacylglycerol from sn-glycerol 3-phosphate: step 3/3.</text>
</comment>
<dbReference type="PANTHER" id="PTHR46382">
    <property type="entry name" value="PHOSPHATIDATE CYTIDYLYLTRANSFERASE"/>
    <property type="match status" value="1"/>
</dbReference>
<dbReference type="PANTHER" id="PTHR46382:SF1">
    <property type="entry name" value="PHOSPHATIDATE CYTIDYLYLTRANSFERASE"/>
    <property type="match status" value="1"/>
</dbReference>
<dbReference type="InterPro" id="IPR000374">
    <property type="entry name" value="PC_trans"/>
</dbReference>
<evidence type="ECO:0000256" key="8">
    <source>
        <dbReference type="ARBA" id="ARBA00022475"/>
    </source>
</evidence>
<evidence type="ECO:0000313" key="21">
    <source>
        <dbReference type="Proteomes" id="UP000320593"/>
    </source>
</evidence>
<feature type="transmembrane region" description="Helical" evidence="19">
    <location>
        <begin position="142"/>
        <end position="160"/>
    </location>
</feature>
<protein>
    <recommendedName>
        <fullName evidence="7 18">Phosphatidate cytidylyltransferase</fullName>
        <ecNumber evidence="6 18">2.7.7.41</ecNumber>
    </recommendedName>
</protein>
<keyword evidence="10 18" id="KW-0808">Transferase</keyword>
<name>A0A562THL0_9HYPH</name>
<evidence type="ECO:0000256" key="18">
    <source>
        <dbReference type="RuleBase" id="RU003938"/>
    </source>
</evidence>
<dbReference type="GO" id="GO:0005886">
    <property type="term" value="C:plasma membrane"/>
    <property type="evidence" value="ECO:0007669"/>
    <property type="project" value="UniProtKB-SubCell"/>
</dbReference>
<comment type="subcellular location">
    <subcellularLocation>
        <location evidence="2">Cell membrane</location>
        <topology evidence="2">Multi-pass membrane protein</topology>
    </subcellularLocation>
</comment>
<sequence>MTSDQPKGAGASKMSDLKARLLSAIALGPAILAIAWFGGLLFSVIALIGMLVFLKEWFAVTGTQDTSRRAFAGYAVLVAVAGAFSLDFAGLALLLVPMGAIGAFVLGQGSKTARWAAEGILYSGLALYALLGARAGPGGQMFLFYLLIVVWATDIGAYFVGRKFGGPKLWRRVSPNKTWSGAIGGLLASIVLGVALVAFFGREELWLWASLAAILSIVSQLGDLMESAIKRRFDVKDSSGLIPGHGGVMDRLDGLVAAAIVASALGLAFGGTFAEPMSGLALR</sequence>
<dbReference type="RefSeq" id="WP_208994865.1">
    <property type="nucleotide sequence ID" value="NZ_VLLF01000001.1"/>
</dbReference>